<feature type="domain" description="ERAP1-like C-terminal" evidence="13">
    <location>
        <begin position="800"/>
        <end position="1146"/>
    </location>
</feature>
<dbReference type="Pfam" id="PF11838">
    <property type="entry name" value="ERAP1_C"/>
    <property type="match status" value="1"/>
</dbReference>
<sequence length="1172" mass="135807">SLHCHCSAKIFQILTEFELDILYIVIIFFLRVLTNKEPDCRLGSVKSWKSSKLENVDLNDQHGLIAMAEANNKIAENRSIQDSNPAVPMEKKGPVTKENISKNVTCTTTTAYFLFMIAVVAIVMSSFITYWVTKEAYDRSLEIRPSADAQQIIANVSVDESPIEEMFSGPTAAELRIPKDIVPIWYNLTIKIYLPGYVEIPASKNMTFDAALIIKFRVDEMTDKIVLNSLKLDFPDNLEEIKILQDKAIGIEQFSRARRSLENITLEENITFTTTARTIEMEEVETAIEMTENETGSSTFTPDMNLEDPEVENITTEQRPKSTKVTADVQVKKIVVNETLEMVTLWLDGKLNRGQEYYLQIAYSGPIHIKLAGLYLSRYQNDQDMTRFVAVTQMEPTDARRMVPCFDEPEFKAIWKIRAIHPVGTSAVSNGIEIKNAEKTDNPDWVVTSFIESPPMASYLLALAVTDFDYIEGTTSMGTRFRIWSREEALNQTIYALRAGISALEFYEDYYNISFPLKKQDMIALPDFAAGAMENWGLITYREKYLLYDEKLYTASQKAGVALVVAHELAHQWFGNLVTMKWWNDLWLNEGFATFMEYLGADAISKGSFRMGDYFLQDAVKKAYRRDGQATSHPLSFPIDKAEDVSEAFDAITYDKGSAIIFMIQHVMGSDNFKKGLHNYLENHKYRNADHDDLWSALNEAVPDTLLSWEGDKLDIRDFASKWTQQMGYPVVEVRRIDGKKVELRQKRFKWDEDALEREKFRNARYKYDIPIWYAVNGEEMPMTWLHESQGLDVSEEDLLVLNSGSKGFYRVNYNLELWLKITDQLLKDHTRIDVRTRARILDDAFALAEANFISYEIPLNLTKYLSMEEEFLPWRMVLNGIGTIVENFSDEPETQHIRKHNVCLSYYTIKDYLEPLLIQLYNRIDWKTLEISYLDDELFFENELRYAIIRQMYYLRNINCTEKLHGLFLKNFLDLCQDENALSSECSRIPLPVRSQVYCEGVRIGAEKIWNKVFQLYKRERVQVERERLLGALTCSRDSFTLKTLLKMASDLNDSSIRLQDTPLTFGYVSAGDVGRLIIFDYFQDSWPQLYTDMKEQQSFLRKIIMSSTSVSNERQIAQLEAFIKKYRKDTSKLDVFGQQLETSRTAKLWRDRNLKTLTEWFRKHHNMKSI</sequence>
<feature type="domain" description="Peptidase M1 membrane alanine aminopeptidase" evidence="12">
    <location>
        <begin position="495"/>
        <end position="723"/>
    </location>
</feature>
<dbReference type="Gene3D" id="2.60.40.1910">
    <property type="match status" value="1"/>
</dbReference>
<dbReference type="GO" id="GO:0042277">
    <property type="term" value="F:peptide binding"/>
    <property type="evidence" value="ECO:0007669"/>
    <property type="project" value="TreeGrafter"/>
</dbReference>
<keyword evidence="11" id="KW-0812">Transmembrane</keyword>
<reference evidence="15" key="1">
    <citation type="submission" date="2016-11" db="UniProtKB">
        <authorList>
            <consortium name="WormBaseParasite"/>
        </authorList>
    </citation>
    <scope>IDENTIFICATION</scope>
    <source>
        <strain evidence="15">pt0022</strain>
    </source>
</reference>
<protein>
    <submittedName>
        <fullName evidence="15">Peptidase family M1 containing protein</fullName>
    </submittedName>
</protein>
<evidence type="ECO:0000256" key="1">
    <source>
        <dbReference type="ARBA" id="ARBA00010136"/>
    </source>
</evidence>
<evidence type="ECO:0000256" key="11">
    <source>
        <dbReference type="SAM" id="Phobius"/>
    </source>
</evidence>
<dbReference type="STRING" id="6293.A0A1I8EC55"/>
<dbReference type="InterPro" id="IPR050344">
    <property type="entry name" value="Peptidase_M1_aminopeptidases"/>
</dbReference>
<evidence type="ECO:0000259" key="12">
    <source>
        <dbReference type="Pfam" id="PF01433"/>
    </source>
</evidence>
<dbReference type="FunFam" id="2.60.40.1910:FF:000006">
    <property type="entry name" value="Aminopeptidase"/>
    <property type="match status" value="1"/>
</dbReference>
<feature type="binding site" evidence="9">
    <location>
        <position position="590"/>
    </location>
    <ligand>
        <name>Zn(2+)</name>
        <dbReference type="ChEBI" id="CHEBI:29105"/>
        <note>catalytic</note>
    </ligand>
</feature>
<organism evidence="15">
    <name type="scientific">Wuchereria bancrofti</name>
    <dbReference type="NCBI Taxonomy" id="6293"/>
    <lineage>
        <taxon>Eukaryota</taxon>
        <taxon>Metazoa</taxon>
        <taxon>Ecdysozoa</taxon>
        <taxon>Nematoda</taxon>
        <taxon>Chromadorea</taxon>
        <taxon>Rhabditida</taxon>
        <taxon>Spirurina</taxon>
        <taxon>Spiruromorpha</taxon>
        <taxon>Filarioidea</taxon>
        <taxon>Onchocercidae</taxon>
        <taxon>Wuchereria</taxon>
    </lineage>
</organism>
<dbReference type="Pfam" id="PF17900">
    <property type="entry name" value="Peptidase_M1_N"/>
    <property type="match status" value="1"/>
</dbReference>
<keyword evidence="11" id="KW-0472">Membrane</keyword>
<dbReference type="GO" id="GO:0008270">
    <property type="term" value="F:zinc ion binding"/>
    <property type="evidence" value="ECO:0007669"/>
    <property type="project" value="InterPro"/>
</dbReference>
<evidence type="ECO:0000313" key="15">
    <source>
        <dbReference type="WBParaSite" id="maker-PairedContig_138-snap-gene-0.11-mRNA-1"/>
    </source>
</evidence>
<dbReference type="InterPro" id="IPR027268">
    <property type="entry name" value="Peptidase_M4/M1_CTD_sf"/>
</dbReference>
<dbReference type="InterPro" id="IPR024571">
    <property type="entry name" value="ERAP1-like_C_dom"/>
</dbReference>
<evidence type="ECO:0000256" key="3">
    <source>
        <dbReference type="ARBA" id="ARBA00022670"/>
    </source>
</evidence>
<keyword evidence="7" id="KW-0482">Metalloprotease</keyword>
<dbReference type="GO" id="GO:0005737">
    <property type="term" value="C:cytoplasm"/>
    <property type="evidence" value="ECO:0007669"/>
    <property type="project" value="TreeGrafter"/>
</dbReference>
<dbReference type="GO" id="GO:0070006">
    <property type="term" value="F:metalloaminopeptidase activity"/>
    <property type="evidence" value="ECO:0007669"/>
    <property type="project" value="TreeGrafter"/>
</dbReference>
<dbReference type="PANTHER" id="PTHR11533">
    <property type="entry name" value="PROTEASE M1 ZINC METALLOPROTEASE"/>
    <property type="match status" value="1"/>
</dbReference>
<evidence type="ECO:0000259" key="14">
    <source>
        <dbReference type="Pfam" id="PF17900"/>
    </source>
</evidence>
<feature type="binding site" evidence="9">
    <location>
        <position position="567"/>
    </location>
    <ligand>
        <name>Zn(2+)</name>
        <dbReference type="ChEBI" id="CHEBI:29105"/>
        <note>catalytic</note>
    </ligand>
</feature>
<keyword evidence="11" id="KW-1133">Transmembrane helix</keyword>
<dbReference type="WBParaSite" id="maker-PairedContig_138-snap-gene-0.11-mRNA-1">
    <property type="protein sequence ID" value="maker-PairedContig_138-snap-gene-0.11-mRNA-1"/>
    <property type="gene ID" value="maker-PairedContig_138-snap-gene-0.11"/>
</dbReference>
<dbReference type="InterPro" id="IPR042097">
    <property type="entry name" value="Aminopeptidase_N-like_N_sf"/>
</dbReference>
<comment type="cofactor">
    <cofactor evidence="9">
        <name>Zn(2+)</name>
        <dbReference type="ChEBI" id="CHEBI:29105"/>
    </cofactor>
    <text evidence="9">Binds 1 zinc ion per subunit.</text>
</comment>
<dbReference type="Gene3D" id="2.60.40.1730">
    <property type="entry name" value="tricorn interacting facor f3 domain"/>
    <property type="match status" value="1"/>
</dbReference>
<keyword evidence="3" id="KW-0645">Protease</keyword>
<dbReference type="SUPFAM" id="SSF63737">
    <property type="entry name" value="Leukotriene A4 hydrolase N-terminal domain"/>
    <property type="match status" value="1"/>
</dbReference>
<evidence type="ECO:0000256" key="4">
    <source>
        <dbReference type="ARBA" id="ARBA00022723"/>
    </source>
</evidence>
<dbReference type="Gene3D" id="1.10.390.10">
    <property type="entry name" value="Neutral Protease Domain 2"/>
    <property type="match status" value="1"/>
</dbReference>
<evidence type="ECO:0000256" key="6">
    <source>
        <dbReference type="ARBA" id="ARBA00022833"/>
    </source>
</evidence>
<evidence type="ECO:0000256" key="5">
    <source>
        <dbReference type="ARBA" id="ARBA00022801"/>
    </source>
</evidence>
<evidence type="ECO:0000256" key="8">
    <source>
        <dbReference type="PIRSR" id="PIRSR634016-1"/>
    </source>
</evidence>
<evidence type="ECO:0000259" key="13">
    <source>
        <dbReference type="Pfam" id="PF11838"/>
    </source>
</evidence>
<accession>A0A1I8EC55</accession>
<dbReference type="InterPro" id="IPR014782">
    <property type="entry name" value="Peptidase_M1_dom"/>
</dbReference>
<dbReference type="InterPro" id="IPR001930">
    <property type="entry name" value="Peptidase_M1"/>
</dbReference>
<dbReference type="FunFam" id="1.10.390.10:FF:000006">
    <property type="entry name" value="Puromycin-sensitive aminopeptidase"/>
    <property type="match status" value="1"/>
</dbReference>
<comment type="similarity">
    <text evidence="1">Belongs to the peptidase M1 family.</text>
</comment>
<keyword evidence="4 9" id="KW-0479">Metal-binding</keyword>
<evidence type="ECO:0000256" key="7">
    <source>
        <dbReference type="ARBA" id="ARBA00023049"/>
    </source>
</evidence>
<keyword evidence="2" id="KW-0031">Aminopeptidase</keyword>
<feature type="transmembrane region" description="Helical" evidence="11">
    <location>
        <begin position="111"/>
        <end position="132"/>
    </location>
</feature>
<keyword evidence="6 9" id="KW-0862">Zinc</keyword>
<feature type="binding site" evidence="9">
    <location>
        <position position="571"/>
    </location>
    <ligand>
        <name>Zn(2+)</name>
        <dbReference type="ChEBI" id="CHEBI:29105"/>
        <note>catalytic</note>
    </ligand>
</feature>
<feature type="transmembrane region" description="Helical" evidence="11">
    <location>
        <begin position="17"/>
        <end position="34"/>
    </location>
</feature>
<feature type="site" description="Transition state stabilizer" evidence="10">
    <location>
        <position position="654"/>
    </location>
</feature>
<dbReference type="InterPro" id="IPR045357">
    <property type="entry name" value="Aminopeptidase_N-like_N"/>
</dbReference>
<proteinExistence type="inferred from homology"/>
<evidence type="ECO:0000256" key="2">
    <source>
        <dbReference type="ARBA" id="ARBA00022438"/>
    </source>
</evidence>
<dbReference type="Gene3D" id="1.25.50.20">
    <property type="match status" value="1"/>
</dbReference>
<dbReference type="AlphaFoldDB" id="A0A1I8EC55"/>
<keyword evidence="5" id="KW-0378">Hydrolase</keyword>
<evidence type="ECO:0000256" key="10">
    <source>
        <dbReference type="PIRSR" id="PIRSR634016-4"/>
    </source>
</evidence>
<dbReference type="PANTHER" id="PTHR11533:SF301">
    <property type="entry name" value="AMINOPEPTIDASE"/>
    <property type="match status" value="1"/>
</dbReference>
<dbReference type="GO" id="GO:0016020">
    <property type="term" value="C:membrane"/>
    <property type="evidence" value="ECO:0007669"/>
    <property type="project" value="TreeGrafter"/>
</dbReference>
<dbReference type="PRINTS" id="PR00756">
    <property type="entry name" value="ALADIPTASE"/>
</dbReference>
<dbReference type="SUPFAM" id="SSF55486">
    <property type="entry name" value="Metalloproteases ('zincins'), catalytic domain"/>
    <property type="match status" value="1"/>
</dbReference>
<dbReference type="GO" id="GO:0006508">
    <property type="term" value="P:proteolysis"/>
    <property type="evidence" value="ECO:0007669"/>
    <property type="project" value="UniProtKB-KW"/>
</dbReference>
<feature type="active site" description="Proton acceptor" evidence="8">
    <location>
        <position position="568"/>
    </location>
</feature>
<feature type="domain" description="Aminopeptidase N-like N-terminal" evidence="14">
    <location>
        <begin position="311"/>
        <end position="460"/>
    </location>
</feature>
<evidence type="ECO:0000256" key="9">
    <source>
        <dbReference type="PIRSR" id="PIRSR634016-3"/>
    </source>
</evidence>
<dbReference type="InterPro" id="IPR034016">
    <property type="entry name" value="M1_APN-typ"/>
</dbReference>
<dbReference type="CDD" id="cd09601">
    <property type="entry name" value="M1_APN-Q_like"/>
    <property type="match status" value="1"/>
</dbReference>
<dbReference type="GO" id="GO:0043171">
    <property type="term" value="P:peptide catabolic process"/>
    <property type="evidence" value="ECO:0007669"/>
    <property type="project" value="TreeGrafter"/>
</dbReference>
<dbReference type="Pfam" id="PF01433">
    <property type="entry name" value="Peptidase_M1"/>
    <property type="match status" value="1"/>
</dbReference>
<dbReference type="GO" id="GO:0005615">
    <property type="term" value="C:extracellular space"/>
    <property type="evidence" value="ECO:0007669"/>
    <property type="project" value="TreeGrafter"/>
</dbReference>
<name>A0A1I8EC55_WUCBA</name>